<name>A0A4U6XG18_9PEZI</name>
<feature type="compositionally biased region" description="Polar residues" evidence="1">
    <location>
        <begin position="577"/>
        <end position="587"/>
    </location>
</feature>
<evidence type="ECO:0000313" key="3">
    <source>
        <dbReference type="Proteomes" id="UP000310108"/>
    </source>
</evidence>
<accession>A0A4U6XG18</accession>
<evidence type="ECO:0000256" key="1">
    <source>
        <dbReference type="SAM" id="MobiDB-lite"/>
    </source>
</evidence>
<proteinExistence type="predicted"/>
<gene>
    <name evidence="2" type="ORF">CTA1_9839</name>
</gene>
<protein>
    <submittedName>
        <fullName evidence="2">Uncharacterized protein</fullName>
    </submittedName>
</protein>
<dbReference type="Proteomes" id="UP000310108">
    <property type="component" value="Unassembled WGS sequence"/>
</dbReference>
<dbReference type="STRING" id="1306861.A0A4U6XG18"/>
<dbReference type="AlphaFoldDB" id="A0A4U6XG18"/>
<feature type="region of interest" description="Disordered" evidence="1">
    <location>
        <begin position="971"/>
        <end position="992"/>
    </location>
</feature>
<feature type="region of interest" description="Disordered" evidence="1">
    <location>
        <begin position="876"/>
        <end position="953"/>
    </location>
</feature>
<feature type="compositionally biased region" description="Polar residues" evidence="1">
    <location>
        <begin position="305"/>
        <end position="315"/>
    </location>
</feature>
<feature type="region of interest" description="Disordered" evidence="1">
    <location>
        <begin position="832"/>
        <end position="853"/>
    </location>
</feature>
<dbReference type="SUPFAM" id="SSF82171">
    <property type="entry name" value="DPP6 N-terminal domain-like"/>
    <property type="match status" value="1"/>
</dbReference>
<feature type="compositionally biased region" description="Acidic residues" evidence="1">
    <location>
        <begin position="246"/>
        <end position="277"/>
    </location>
</feature>
<dbReference type="EMBL" id="PJEX01000134">
    <property type="protein sequence ID" value="TKW54514.1"/>
    <property type="molecule type" value="Genomic_DNA"/>
</dbReference>
<feature type="compositionally biased region" description="Basic and acidic residues" evidence="1">
    <location>
        <begin position="905"/>
        <end position="922"/>
    </location>
</feature>
<feature type="region of interest" description="Disordered" evidence="1">
    <location>
        <begin position="346"/>
        <end position="400"/>
    </location>
</feature>
<feature type="region of interest" description="Disordered" evidence="1">
    <location>
        <begin position="240"/>
        <end position="316"/>
    </location>
</feature>
<evidence type="ECO:0000313" key="2">
    <source>
        <dbReference type="EMBL" id="TKW54514.1"/>
    </source>
</evidence>
<reference evidence="2 3" key="1">
    <citation type="journal article" date="2019" name="PLoS ONE">
        <title>Comparative genome analysis indicates high evolutionary potential of pathogenicity genes in Colletotrichum tanaceti.</title>
        <authorList>
            <person name="Lelwala R.V."/>
            <person name="Korhonen P.K."/>
            <person name="Young N.D."/>
            <person name="Scott J.B."/>
            <person name="Ades P.A."/>
            <person name="Gasser R.B."/>
            <person name="Taylor P.W.J."/>
        </authorList>
    </citation>
    <scope>NUCLEOTIDE SEQUENCE [LARGE SCALE GENOMIC DNA]</scope>
    <source>
        <strain evidence="2">BRIP57314</strain>
    </source>
</reference>
<feature type="compositionally biased region" description="Acidic residues" evidence="1">
    <location>
        <begin position="542"/>
        <end position="554"/>
    </location>
</feature>
<organism evidence="2 3">
    <name type="scientific">Colletotrichum tanaceti</name>
    <dbReference type="NCBI Taxonomy" id="1306861"/>
    <lineage>
        <taxon>Eukaryota</taxon>
        <taxon>Fungi</taxon>
        <taxon>Dikarya</taxon>
        <taxon>Ascomycota</taxon>
        <taxon>Pezizomycotina</taxon>
        <taxon>Sordariomycetes</taxon>
        <taxon>Hypocreomycetidae</taxon>
        <taxon>Glomerellales</taxon>
        <taxon>Glomerellaceae</taxon>
        <taxon>Colletotrichum</taxon>
        <taxon>Colletotrichum destructivum species complex</taxon>
    </lineage>
</organism>
<keyword evidence="3" id="KW-1185">Reference proteome</keyword>
<comment type="caution">
    <text evidence="2">The sequence shown here is derived from an EMBL/GenBank/DDBJ whole genome shotgun (WGS) entry which is preliminary data.</text>
</comment>
<sequence>MNACGFVRAFPSLFSESDTGAQLQEQYYEAIKEWGYFLGKHSCHGESYAGRIDLCLWGTLGKDHLLYPMRRMSCWSQHLKSYKMQLAQDPARGARLRLCFHDNLQRLKGGKVQLFSVKSSCTANAENVEVNVEVWTIKPDLEPQLDARKRLITCLVPVEKLELYERPLTSRFVSRPRPVGISSDGQLLRVGSALYIRNEESLERVSLEGLEPNMEFFVEMDHRDVFLALARRGNITKEDLAQDLVMEPDDSGYSADEEAGDDDDDKDNNDNDSDDESINSLNSTPRGSACGSDVGKDNTDEISEEGTTNAPSTLNGLEEVDNTLLQEHESDFESTGNVSTLCSARESYSEGSTTEQSDVIGPDDEFWSNWLSDDGPKINDLSDNDDWASPPEASDDHDEWDSDIADHFLEQPVNGDPIRGGLLQLVQQMLNNDEEAENVADEVLAEYDSCPDGTTSDERVRNGLICVLVHNIAKAAEENSKEELGKDADGNVVFKGKVLTEAVMMNTWGDGIERMTKLVLESKQEDSDEDDERSRKGKNMANDEDSDDIPEELTGDWNYGDSSSESDSGLADLLGTGTKSRSSQTTKLGKDKSTYLCELVVLNIAKTTTNNSHNATKVDVEETEAHSDHPLKPTRAFHFAYKSKSLLFASPPAIHPSRPIVVWPIGGGELVFAHLLPTEKTFFTRNLGAGNEVCHLSIQVRFSPEGRHLHVACLDGTRFRVFDQNRKPAGVLIRDLLLRVSTYRLSQRKPARSPPRLIYQTWCPLQRLAIIDPANGSVSFQPVTVAPLPWTLTWDWGADNWGYVYACQSSKLLRVVRVPLFAKVEESDRASLVSSGGGTTKIESPARTIPSGAAFTNKGQVFLPQSADDRRIHFIPFRSSASEQPGRKSGPVKSSNTPGSKKPASKSEKIASRGETKADSGRKTKGSKSTTKATKGKPSDKSSSGMKAGDDDFSELPGAVVATLVLSSEDATNQKSDGISLPARSKPPSMSGYSDRAQVVYLRELQFGGWVPLSSVVWDGKVLRPGEGDAMSGETGKDGTRSMWMAHLKDKVERFDADDDCDIVDFIK</sequence>
<feature type="region of interest" description="Disordered" evidence="1">
    <location>
        <begin position="521"/>
        <end position="587"/>
    </location>
</feature>